<protein>
    <submittedName>
        <fullName evidence="10">Molybdopterin oxidoreductase</fullName>
    </submittedName>
</protein>
<dbReference type="SUPFAM" id="SSF53706">
    <property type="entry name" value="Formate dehydrogenase/DMSO reductase, domains 1-3"/>
    <property type="match status" value="1"/>
</dbReference>
<dbReference type="SUPFAM" id="SSF50692">
    <property type="entry name" value="ADC-like"/>
    <property type="match status" value="1"/>
</dbReference>
<name>B4SF52_PELPB</name>
<evidence type="ECO:0000256" key="6">
    <source>
        <dbReference type="ARBA" id="ARBA00023002"/>
    </source>
</evidence>
<dbReference type="InterPro" id="IPR050612">
    <property type="entry name" value="Prok_Mopterin_Oxidored"/>
</dbReference>
<dbReference type="eggNOG" id="COG0243">
    <property type="taxonomic scope" value="Bacteria"/>
</dbReference>
<keyword evidence="3" id="KW-0500">Molybdenum</keyword>
<dbReference type="Gene3D" id="2.20.25.90">
    <property type="entry name" value="ADC-like domains"/>
    <property type="match status" value="1"/>
</dbReference>
<keyword evidence="8" id="KW-0411">Iron-sulfur</keyword>
<evidence type="ECO:0000313" key="11">
    <source>
        <dbReference type="Proteomes" id="UP000002724"/>
    </source>
</evidence>
<dbReference type="Gene3D" id="3.40.50.740">
    <property type="match status" value="1"/>
</dbReference>
<proteinExistence type="inferred from homology"/>
<evidence type="ECO:0000256" key="8">
    <source>
        <dbReference type="ARBA" id="ARBA00023014"/>
    </source>
</evidence>
<gene>
    <name evidence="10" type="ordered locus">Ppha_0912</name>
</gene>
<dbReference type="Gene3D" id="3.40.228.10">
    <property type="entry name" value="Dimethylsulfoxide Reductase, domain 2"/>
    <property type="match status" value="1"/>
</dbReference>
<dbReference type="GO" id="GO:0051539">
    <property type="term" value="F:4 iron, 4 sulfur cluster binding"/>
    <property type="evidence" value="ECO:0007669"/>
    <property type="project" value="UniProtKB-KW"/>
</dbReference>
<dbReference type="OrthoDB" id="9792592at2"/>
<dbReference type="PROSITE" id="PS51669">
    <property type="entry name" value="4FE4S_MOW_BIS_MGD"/>
    <property type="match status" value="1"/>
</dbReference>
<dbReference type="Gene3D" id="2.40.40.20">
    <property type="match status" value="1"/>
</dbReference>
<dbReference type="PANTHER" id="PTHR43742:SF9">
    <property type="entry name" value="TETRATHIONATE REDUCTASE SUBUNIT A"/>
    <property type="match status" value="1"/>
</dbReference>
<keyword evidence="5" id="KW-0732">Signal</keyword>
<dbReference type="Pfam" id="PF04879">
    <property type="entry name" value="Molybdop_Fe4S4"/>
    <property type="match status" value="1"/>
</dbReference>
<dbReference type="InterPro" id="IPR006657">
    <property type="entry name" value="MoPterin_dinucl-bd_dom"/>
</dbReference>
<dbReference type="GO" id="GO:0016491">
    <property type="term" value="F:oxidoreductase activity"/>
    <property type="evidence" value="ECO:0007669"/>
    <property type="project" value="UniProtKB-KW"/>
</dbReference>
<dbReference type="InterPro" id="IPR009010">
    <property type="entry name" value="Asp_de-COase-like_dom_sf"/>
</dbReference>
<dbReference type="GO" id="GO:0043546">
    <property type="term" value="F:molybdopterin cofactor binding"/>
    <property type="evidence" value="ECO:0007669"/>
    <property type="project" value="InterPro"/>
</dbReference>
<evidence type="ECO:0000256" key="1">
    <source>
        <dbReference type="ARBA" id="ARBA00010312"/>
    </source>
</evidence>
<dbReference type="STRING" id="324925.Ppha_0912"/>
<keyword evidence="2" id="KW-0004">4Fe-4S</keyword>
<keyword evidence="7" id="KW-0408">Iron</keyword>
<dbReference type="RefSeq" id="WP_012507694.1">
    <property type="nucleotide sequence ID" value="NC_011060.1"/>
</dbReference>
<accession>B4SF52</accession>
<evidence type="ECO:0000256" key="3">
    <source>
        <dbReference type="ARBA" id="ARBA00022505"/>
    </source>
</evidence>
<dbReference type="Gene3D" id="3.30.2070.10">
    <property type="entry name" value="Formate dehydrogenase/DMSO reductase"/>
    <property type="match status" value="1"/>
</dbReference>
<dbReference type="HOGENOM" id="CLU_000422_13_3_10"/>
<feature type="domain" description="4Fe-4S Mo/W bis-MGD-type" evidence="9">
    <location>
        <begin position="47"/>
        <end position="103"/>
    </location>
</feature>
<keyword evidence="4" id="KW-0479">Metal-binding</keyword>
<dbReference type="InterPro" id="IPR006656">
    <property type="entry name" value="Mopterin_OxRdtase"/>
</dbReference>
<dbReference type="Pfam" id="PF00384">
    <property type="entry name" value="Molybdopterin"/>
    <property type="match status" value="1"/>
</dbReference>
<keyword evidence="11" id="KW-1185">Reference proteome</keyword>
<evidence type="ECO:0000256" key="4">
    <source>
        <dbReference type="ARBA" id="ARBA00022723"/>
    </source>
</evidence>
<dbReference type="Proteomes" id="UP000002724">
    <property type="component" value="Chromosome"/>
</dbReference>
<evidence type="ECO:0000256" key="5">
    <source>
        <dbReference type="ARBA" id="ARBA00022729"/>
    </source>
</evidence>
<dbReference type="InterPro" id="IPR006311">
    <property type="entry name" value="TAT_signal"/>
</dbReference>
<evidence type="ECO:0000259" key="9">
    <source>
        <dbReference type="PROSITE" id="PS51669"/>
    </source>
</evidence>
<dbReference type="PROSITE" id="PS51318">
    <property type="entry name" value="TAT"/>
    <property type="match status" value="1"/>
</dbReference>
<dbReference type="KEGG" id="pph:Ppha_0912"/>
<organism evidence="10 11">
    <name type="scientific">Pelodictyon phaeoclathratiforme (strain DSM 5477 / BU-1)</name>
    <dbReference type="NCBI Taxonomy" id="324925"/>
    <lineage>
        <taxon>Bacteria</taxon>
        <taxon>Pseudomonadati</taxon>
        <taxon>Chlorobiota</taxon>
        <taxon>Chlorobiia</taxon>
        <taxon>Chlorobiales</taxon>
        <taxon>Chlorobiaceae</taxon>
        <taxon>Chlorobium/Pelodictyon group</taxon>
        <taxon>Pelodictyon</taxon>
    </lineage>
</organism>
<dbReference type="EMBL" id="CP001110">
    <property type="protein sequence ID" value="ACF43199.1"/>
    <property type="molecule type" value="Genomic_DNA"/>
</dbReference>
<sequence length="739" mass="81729" precursor="true">MNHGTEFSRRDFIKISSLFLAGSAALSTLPSGIVSGLGSNPMNGKGEKIVYSFCEHCFWRCGVAVHVSDGRVTKITGSEYHPLSNGKLCPRGTGGTGLLYDPDRLAHPLIRERKGGKQYYRKATWDEAITAVAGGLYKIHEQHGPSAIAMLHHGFGVSFFKKMFSEIGVNKIAKPSYDLCCGPARQATVLTYGYPSDTPEGFDIMNSKYMLFFGTHFGENMHNTAVQEISEGIRRGAKIVVFDPRFSTLAGKAEHWLPIKPATDIAMMQALMNVLISENLYDKEFVEQHTVGFAELWEEVKEMTPEKAATITDISADSIRTVAREFAFHAPAAFVHTGRRTNWYGDAMQRIRAIQILNALVGNFKMPGGVVAFEKYPLPQPPPAHEHPAYEKEVHSKYPFFPKDEPSNTIASHEIVQQAITGEVKALFIYGVNLPETMTLGRQTALEALQKVDFSVAVDVLPAEVTGYVDVVLPECTYLERYDDLDNGRAFRTPFVALRQPAVAPMFESKPGNEIARMITDKWGIHGVFAPTVEAGLDKKLKLAGSSLEEIKKRGVLVMPATDLYRKPGEPLNLNTPSGKVELASAQLKAGGFDAVPKYTKHPEAPAGYYRMLTGRKPMLTFGRTANNRFLGDLATAQENEVWVNTTVASKHQLSHGEYVHLKNQAGIVSEFPIKVKVTQRIRTDAVYMVHGFGHNAKELKWAYKRGASHNQLISKTDIDPAMGAVGFQNNFVTFVKEI</sequence>
<reference evidence="10 11" key="1">
    <citation type="submission" date="2008-06" db="EMBL/GenBank/DDBJ databases">
        <title>Complete sequence of Pelodictyon phaeoclathratiforme BU-1.</title>
        <authorList>
            <consortium name="US DOE Joint Genome Institute"/>
            <person name="Lucas S."/>
            <person name="Copeland A."/>
            <person name="Lapidus A."/>
            <person name="Glavina del Rio T."/>
            <person name="Dalin E."/>
            <person name="Tice H."/>
            <person name="Bruce D."/>
            <person name="Goodwin L."/>
            <person name="Pitluck S."/>
            <person name="Schmutz J."/>
            <person name="Larimer F."/>
            <person name="Land M."/>
            <person name="Hauser L."/>
            <person name="Kyrpides N."/>
            <person name="Mikhailova N."/>
            <person name="Liu Z."/>
            <person name="Li T."/>
            <person name="Zhao F."/>
            <person name="Overmann J."/>
            <person name="Bryant D.A."/>
            <person name="Richardson P."/>
        </authorList>
    </citation>
    <scope>NUCLEOTIDE SEQUENCE [LARGE SCALE GENOMIC DNA]</scope>
    <source>
        <strain evidence="11">DSM 5477 / BU-1</strain>
    </source>
</reference>
<dbReference type="Pfam" id="PF01568">
    <property type="entry name" value="Molydop_binding"/>
    <property type="match status" value="1"/>
</dbReference>
<evidence type="ECO:0000256" key="7">
    <source>
        <dbReference type="ARBA" id="ARBA00023004"/>
    </source>
</evidence>
<dbReference type="GO" id="GO:0046872">
    <property type="term" value="F:metal ion binding"/>
    <property type="evidence" value="ECO:0007669"/>
    <property type="project" value="UniProtKB-KW"/>
</dbReference>
<dbReference type="SMART" id="SM00926">
    <property type="entry name" value="Molybdop_Fe4S4"/>
    <property type="match status" value="1"/>
</dbReference>
<keyword evidence="6" id="KW-0560">Oxidoreductase</keyword>
<comment type="similarity">
    <text evidence="1">Belongs to the prokaryotic molybdopterin-containing oxidoreductase family.</text>
</comment>
<dbReference type="AlphaFoldDB" id="B4SF52"/>
<evidence type="ECO:0000256" key="2">
    <source>
        <dbReference type="ARBA" id="ARBA00022485"/>
    </source>
</evidence>
<dbReference type="PANTHER" id="PTHR43742">
    <property type="entry name" value="TRIMETHYLAMINE-N-OXIDE REDUCTASE"/>
    <property type="match status" value="1"/>
</dbReference>
<dbReference type="InterPro" id="IPR006963">
    <property type="entry name" value="Mopterin_OxRdtase_4Fe-4S_dom"/>
</dbReference>
<evidence type="ECO:0000313" key="10">
    <source>
        <dbReference type="EMBL" id="ACF43199.1"/>
    </source>
</evidence>